<evidence type="ECO:0000256" key="1">
    <source>
        <dbReference type="ARBA" id="ARBA00004123"/>
    </source>
</evidence>
<dbReference type="InParanoid" id="A0A0D0DUY2"/>
<dbReference type="GO" id="GO:0010484">
    <property type="term" value="F:histone H3 acetyltransferase activity"/>
    <property type="evidence" value="ECO:0007669"/>
    <property type="project" value="TreeGrafter"/>
</dbReference>
<dbReference type="PRINTS" id="PR00503">
    <property type="entry name" value="BROMODOMAIN"/>
</dbReference>
<reference evidence="16 17" key="1">
    <citation type="submission" date="2014-04" db="EMBL/GenBank/DDBJ databases">
        <authorList>
            <consortium name="DOE Joint Genome Institute"/>
            <person name="Kuo A."/>
            <person name="Kohler A."/>
            <person name="Jargeat P."/>
            <person name="Nagy L.G."/>
            <person name="Floudas D."/>
            <person name="Copeland A."/>
            <person name="Barry K.W."/>
            <person name="Cichocki N."/>
            <person name="Veneault-Fourrey C."/>
            <person name="LaButti K."/>
            <person name="Lindquist E.A."/>
            <person name="Lipzen A."/>
            <person name="Lundell T."/>
            <person name="Morin E."/>
            <person name="Murat C."/>
            <person name="Sun H."/>
            <person name="Tunlid A."/>
            <person name="Henrissat B."/>
            <person name="Grigoriev I.V."/>
            <person name="Hibbett D.S."/>
            <person name="Martin F."/>
            <person name="Nordberg H.P."/>
            <person name="Cantor M.N."/>
            <person name="Hua S.X."/>
        </authorList>
    </citation>
    <scope>NUCLEOTIDE SEQUENCE [LARGE SCALE GENOMIC DNA]</scope>
    <source>
        <strain evidence="16 17">Ve08.2h10</strain>
    </source>
</reference>
<organism evidence="16 17">
    <name type="scientific">Paxillus rubicundulus Ve08.2h10</name>
    <dbReference type="NCBI Taxonomy" id="930991"/>
    <lineage>
        <taxon>Eukaryota</taxon>
        <taxon>Fungi</taxon>
        <taxon>Dikarya</taxon>
        <taxon>Basidiomycota</taxon>
        <taxon>Agaricomycotina</taxon>
        <taxon>Agaricomycetes</taxon>
        <taxon>Agaricomycetidae</taxon>
        <taxon>Boletales</taxon>
        <taxon>Paxilineae</taxon>
        <taxon>Paxillaceae</taxon>
        <taxon>Paxillus</taxon>
    </lineage>
</organism>
<dbReference type="InterPro" id="IPR001487">
    <property type="entry name" value="Bromodomain"/>
</dbReference>
<dbReference type="PANTHER" id="PTHR45750">
    <property type="entry name" value="GH11602P"/>
    <property type="match status" value="1"/>
</dbReference>
<sequence length="633" mass="70300">MKLSYPSTTDTPFTDAALALKIARHTSCLACDICPGLRPPPGSEVVLGGDDGHQSSLGELNQYGSDEEDEPVYLDNCVCGHDAEDHGADEGVLGREEFCRRGRVATRLDEMLQEADRLLDFDYSDEKINSLRQQMKSPVSLITIHSPSIEHSSPLERESSPSSSILSAGDEPPAKRRRLSVSSLSDADDDEDEEPLAAQVTKPQPPDAPARKSNYRSGKKTSSMKSKTQKAPALNVNGVNGHIPDPKIKVEEKMDESQLTRLATGVTVDAGPSSAVAPPPKAEKAAFVELRKGIIQVTAVENDGTPRSLVILTGLKTLFRTQLPMMPREYIARLVYDSNSKALAIIKRGYKVVGGICYRPFPHRGFAEIVFFATASVDQVKGYGGMLMDHFKAHIRKTYLNVMHFLTYADNFAVIFFKKQGFSKDITLDRSVWAGYIKDYEGGTIMQCTMLRKIDYLDKANIIALQRDAVIAKIREKSKSHIVYQGLPQFQEGAAEGVTVDPKDVPGLRESGWTPGMATFSRSTPKSAEQNFMYRLLGDLKVHPNAWAFLNPVNSEEVVDYYEVIKRPMDFNTMEHKLNTNQYSNLKSIVDDAQLIFDNCRLYNPEGSVYVKHAAKLEKFMKDQVAEYAKRVA</sequence>
<keyword evidence="6" id="KW-0805">Transcription regulation</keyword>
<feature type="domain" description="N-acetyltransferase" evidence="15">
    <location>
        <begin position="302"/>
        <end position="451"/>
    </location>
</feature>
<reference evidence="17" key="2">
    <citation type="submission" date="2015-01" db="EMBL/GenBank/DDBJ databases">
        <title>Evolutionary Origins and Diversification of the Mycorrhizal Mutualists.</title>
        <authorList>
            <consortium name="DOE Joint Genome Institute"/>
            <consortium name="Mycorrhizal Genomics Consortium"/>
            <person name="Kohler A."/>
            <person name="Kuo A."/>
            <person name="Nagy L.G."/>
            <person name="Floudas D."/>
            <person name="Copeland A."/>
            <person name="Barry K.W."/>
            <person name="Cichocki N."/>
            <person name="Veneault-Fourrey C."/>
            <person name="LaButti K."/>
            <person name="Lindquist E.A."/>
            <person name="Lipzen A."/>
            <person name="Lundell T."/>
            <person name="Morin E."/>
            <person name="Murat C."/>
            <person name="Riley R."/>
            <person name="Ohm R."/>
            <person name="Sun H."/>
            <person name="Tunlid A."/>
            <person name="Henrissat B."/>
            <person name="Grigoriev I.V."/>
            <person name="Hibbett D.S."/>
            <person name="Martin F."/>
        </authorList>
    </citation>
    <scope>NUCLEOTIDE SEQUENCE [LARGE SCALE GENOMIC DNA]</scope>
    <source>
        <strain evidence="17">Ve08.2h10</strain>
    </source>
</reference>
<dbReference type="GO" id="GO:0045944">
    <property type="term" value="P:positive regulation of transcription by RNA polymerase II"/>
    <property type="evidence" value="ECO:0007669"/>
    <property type="project" value="TreeGrafter"/>
</dbReference>
<evidence type="ECO:0000256" key="12">
    <source>
        <dbReference type="PROSITE-ProRule" id="PRU00035"/>
    </source>
</evidence>
<evidence type="ECO:0000313" key="17">
    <source>
        <dbReference type="Proteomes" id="UP000054538"/>
    </source>
</evidence>
<evidence type="ECO:0000256" key="5">
    <source>
        <dbReference type="ARBA" id="ARBA00022853"/>
    </source>
</evidence>
<evidence type="ECO:0000256" key="3">
    <source>
        <dbReference type="ARBA" id="ARBA00013184"/>
    </source>
</evidence>
<dbReference type="GO" id="GO:0000123">
    <property type="term" value="C:histone acetyltransferase complex"/>
    <property type="evidence" value="ECO:0007669"/>
    <property type="project" value="TreeGrafter"/>
</dbReference>
<evidence type="ECO:0000259" key="14">
    <source>
        <dbReference type="PROSITE" id="PS50014"/>
    </source>
</evidence>
<feature type="region of interest" description="Disordered" evidence="13">
    <location>
        <begin position="147"/>
        <end position="245"/>
    </location>
</feature>
<dbReference type="STRING" id="930991.A0A0D0DUY2"/>
<keyword evidence="4" id="KW-0808">Transferase</keyword>
<keyword evidence="5" id="KW-0156">Chromatin regulator</keyword>
<dbReference type="PANTHER" id="PTHR45750:SF3">
    <property type="entry name" value="HISTONE ACETYLTRANSFERASE"/>
    <property type="match status" value="1"/>
</dbReference>
<dbReference type="Pfam" id="PF00439">
    <property type="entry name" value="Bromodomain"/>
    <property type="match status" value="1"/>
</dbReference>
<dbReference type="EC" id="2.3.1.48" evidence="3"/>
<keyword evidence="17" id="KW-1185">Reference proteome</keyword>
<evidence type="ECO:0000256" key="11">
    <source>
        <dbReference type="ARBA" id="ARBA00023315"/>
    </source>
</evidence>
<dbReference type="OrthoDB" id="1937912at2759"/>
<dbReference type="PROSITE" id="PS50014">
    <property type="entry name" value="BROMODOMAIN_2"/>
    <property type="match status" value="1"/>
</dbReference>
<accession>A0A0D0DUY2</accession>
<evidence type="ECO:0000256" key="6">
    <source>
        <dbReference type="ARBA" id="ARBA00023015"/>
    </source>
</evidence>
<comment type="similarity">
    <text evidence="2">Belongs to the acetyltransferase family. GCN5 subfamily.</text>
</comment>
<dbReference type="PROSITE" id="PS00633">
    <property type="entry name" value="BROMODOMAIN_1"/>
    <property type="match status" value="1"/>
</dbReference>
<keyword evidence="11" id="KW-0012">Acyltransferase</keyword>
<dbReference type="Pfam" id="PF00583">
    <property type="entry name" value="Acetyltransf_1"/>
    <property type="match status" value="1"/>
</dbReference>
<dbReference type="Gene3D" id="3.40.630.30">
    <property type="match status" value="1"/>
</dbReference>
<name>A0A0D0DUY2_9AGAM</name>
<feature type="compositionally biased region" description="Acidic residues" evidence="13">
    <location>
        <begin position="186"/>
        <end position="195"/>
    </location>
</feature>
<dbReference type="EMBL" id="KN824896">
    <property type="protein sequence ID" value="KIK98338.1"/>
    <property type="molecule type" value="Genomic_DNA"/>
</dbReference>
<protein>
    <recommendedName>
        <fullName evidence="3">histone acetyltransferase</fullName>
        <ecNumber evidence="3">2.3.1.48</ecNumber>
    </recommendedName>
</protein>
<dbReference type="GO" id="GO:0005634">
    <property type="term" value="C:nucleus"/>
    <property type="evidence" value="ECO:0007669"/>
    <property type="project" value="UniProtKB-SubCell"/>
</dbReference>
<dbReference type="SUPFAM" id="SSF47370">
    <property type="entry name" value="Bromodomain"/>
    <property type="match status" value="1"/>
</dbReference>
<evidence type="ECO:0000256" key="9">
    <source>
        <dbReference type="ARBA" id="ARBA00023163"/>
    </source>
</evidence>
<dbReference type="CDD" id="cd05509">
    <property type="entry name" value="Bromo_gcn5_like"/>
    <property type="match status" value="1"/>
</dbReference>
<dbReference type="InterPro" id="IPR018359">
    <property type="entry name" value="Bromodomain_CS"/>
</dbReference>
<dbReference type="CDD" id="cd04301">
    <property type="entry name" value="NAT_SF"/>
    <property type="match status" value="1"/>
</dbReference>
<evidence type="ECO:0000256" key="7">
    <source>
        <dbReference type="ARBA" id="ARBA00023117"/>
    </source>
</evidence>
<dbReference type="InterPro" id="IPR036427">
    <property type="entry name" value="Bromodomain-like_sf"/>
</dbReference>
<feature type="compositionally biased region" description="Low complexity" evidence="13">
    <location>
        <begin position="220"/>
        <end position="230"/>
    </location>
</feature>
<evidence type="ECO:0000256" key="2">
    <source>
        <dbReference type="ARBA" id="ARBA00008607"/>
    </source>
</evidence>
<dbReference type="SUPFAM" id="SSF55729">
    <property type="entry name" value="Acyl-CoA N-acyltransferases (Nat)"/>
    <property type="match status" value="1"/>
</dbReference>
<keyword evidence="9" id="KW-0804">Transcription</keyword>
<dbReference type="PROSITE" id="PS51186">
    <property type="entry name" value="GNAT"/>
    <property type="match status" value="1"/>
</dbReference>
<evidence type="ECO:0000259" key="15">
    <source>
        <dbReference type="PROSITE" id="PS51186"/>
    </source>
</evidence>
<evidence type="ECO:0000256" key="13">
    <source>
        <dbReference type="SAM" id="MobiDB-lite"/>
    </source>
</evidence>
<dbReference type="AlphaFoldDB" id="A0A0D0DUY2"/>
<keyword evidence="10" id="KW-0539">Nucleus</keyword>
<evidence type="ECO:0000256" key="10">
    <source>
        <dbReference type="ARBA" id="ARBA00023242"/>
    </source>
</evidence>
<dbReference type="InterPro" id="IPR016181">
    <property type="entry name" value="Acyl_CoA_acyltransferase"/>
</dbReference>
<gene>
    <name evidence="16" type="ORF">PAXRUDRAFT_823937</name>
</gene>
<dbReference type="Proteomes" id="UP000054538">
    <property type="component" value="Unassembled WGS sequence"/>
</dbReference>
<comment type="subcellular location">
    <subcellularLocation>
        <location evidence="1">Nucleus</location>
    </subcellularLocation>
</comment>
<evidence type="ECO:0000256" key="4">
    <source>
        <dbReference type="ARBA" id="ARBA00022679"/>
    </source>
</evidence>
<proteinExistence type="inferred from homology"/>
<keyword evidence="8" id="KW-0010">Activator</keyword>
<evidence type="ECO:0000313" key="16">
    <source>
        <dbReference type="EMBL" id="KIK98338.1"/>
    </source>
</evidence>
<dbReference type="FunCoup" id="A0A0D0DUY2">
    <property type="interactions" value="44"/>
</dbReference>
<dbReference type="InterPro" id="IPR000182">
    <property type="entry name" value="GNAT_dom"/>
</dbReference>
<dbReference type="HOGENOM" id="CLU_015741_4_0_1"/>
<evidence type="ECO:0000256" key="8">
    <source>
        <dbReference type="ARBA" id="ARBA00023159"/>
    </source>
</evidence>
<dbReference type="SMART" id="SM00297">
    <property type="entry name" value="BROMO"/>
    <property type="match status" value="1"/>
</dbReference>
<feature type="domain" description="Bromo" evidence="14">
    <location>
        <begin position="541"/>
        <end position="611"/>
    </location>
</feature>
<dbReference type="InterPro" id="IPR037800">
    <property type="entry name" value="GCN5"/>
</dbReference>
<dbReference type="Gene3D" id="1.20.920.10">
    <property type="entry name" value="Bromodomain-like"/>
    <property type="match status" value="1"/>
</dbReference>
<keyword evidence="7 12" id="KW-0103">Bromodomain</keyword>